<dbReference type="Gene3D" id="1.10.10.10">
    <property type="entry name" value="Winged helix-like DNA-binding domain superfamily/Winged helix DNA-binding domain"/>
    <property type="match status" value="1"/>
</dbReference>
<keyword evidence="3" id="KW-0859">Xylose metabolism</keyword>
<dbReference type="SUPFAM" id="SSF46785">
    <property type="entry name" value="Winged helix' DNA-binding domain"/>
    <property type="match status" value="1"/>
</dbReference>
<evidence type="ECO:0000256" key="3">
    <source>
        <dbReference type="ARBA" id="ARBA00022629"/>
    </source>
</evidence>
<proteinExistence type="inferred from homology"/>
<dbReference type="PANTHER" id="PTHR18964">
    <property type="entry name" value="ROK (REPRESSOR, ORF, KINASE) FAMILY"/>
    <property type="match status" value="1"/>
</dbReference>
<dbReference type="EMBL" id="CYZP01000011">
    <property type="protein sequence ID" value="CUN96819.1"/>
    <property type="molecule type" value="Genomic_DNA"/>
</dbReference>
<sequence length="377" mass="42057">MSEKGLTNISLKKINKSKVYQYIYRKKTTSKLQIVQELQMGLSTVSQNLNLLEQEGLIEKNGFFESTGGRKANALQIVSDFKISIGIGILKGMFHITAVDLYGNAFYTDTIPLPYSNTPDYYKQVTDAVKEFISSRQYDNDKVLGISIATQGITSPDHTTVLYGDIMNNAGMKLDDFSRYLPYPCYLEHDSKSAAFLELWNHPELDSAVIILLNRNLGGGIITNHQIHQGISMHSGTLEHICINPDGPLCYCGSRGCLETYCSANALEQAAGIPAKEFFPLLREKKSPQIIQIWKDFLNHLAFAMKNLNLVIDAPIILSGYLAPYFTEEDIEYLAEHLHTAAPFILDKTQILVGTNGQYTPAIGAALHYVEKFIQSV</sequence>
<comment type="function">
    <text evidence="1">Transcriptional repressor of xylose-utilizing enzymes.</text>
</comment>
<reference evidence="4 5" key="1">
    <citation type="submission" date="2015-09" db="EMBL/GenBank/DDBJ databases">
        <authorList>
            <consortium name="Pathogen Informatics"/>
        </authorList>
    </citation>
    <scope>NUCLEOTIDE SEQUENCE [LARGE SCALE GENOMIC DNA]</scope>
    <source>
        <strain evidence="4 5">2789STDY5834861</strain>
    </source>
</reference>
<gene>
    <name evidence="4" type="primary">mlc_2</name>
    <name evidence="4" type="ORF">ERS852476_01541</name>
</gene>
<dbReference type="GO" id="GO:0042732">
    <property type="term" value="P:D-xylose metabolic process"/>
    <property type="evidence" value="ECO:0007669"/>
    <property type="project" value="UniProtKB-KW"/>
</dbReference>
<organism evidence="4 5">
    <name type="scientific">Blautia obeum</name>
    <dbReference type="NCBI Taxonomy" id="40520"/>
    <lineage>
        <taxon>Bacteria</taxon>
        <taxon>Bacillati</taxon>
        <taxon>Bacillota</taxon>
        <taxon>Clostridia</taxon>
        <taxon>Lachnospirales</taxon>
        <taxon>Lachnospiraceae</taxon>
        <taxon>Blautia</taxon>
    </lineage>
</organism>
<dbReference type="InterPro" id="IPR036390">
    <property type="entry name" value="WH_DNA-bd_sf"/>
</dbReference>
<evidence type="ECO:0000256" key="2">
    <source>
        <dbReference type="ARBA" id="ARBA00006479"/>
    </source>
</evidence>
<evidence type="ECO:0000313" key="5">
    <source>
        <dbReference type="Proteomes" id="UP000095645"/>
    </source>
</evidence>
<dbReference type="PANTHER" id="PTHR18964:SF149">
    <property type="entry name" value="BIFUNCTIONAL UDP-N-ACETYLGLUCOSAMINE 2-EPIMERASE_N-ACETYLMANNOSAMINE KINASE"/>
    <property type="match status" value="1"/>
</dbReference>
<dbReference type="SUPFAM" id="SSF53067">
    <property type="entry name" value="Actin-like ATPase domain"/>
    <property type="match status" value="1"/>
</dbReference>
<comment type="similarity">
    <text evidence="2">Belongs to the ROK (NagC/XylR) family.</text>
</comment>
<evidence type="ECO:0000313" key="4">
    <source>
        <dbReference type="EMBL" id="CUN96819.1"/>
    </source>
</evidence>
<dbReference type="InterPro" id="IPR000600">
    <property type="entry name" value="ROK"/>
</dbReference>
<dbReference type="Proteomes" id="UP000095645">
    <property type="component" value="Unassembled WGS sequence"/>
</dbReference>
<accession>A0A174B9B8</accession>
<dbReference type="AlphaFoldDB" id="A0A174B9B8"/>
<protein>
    <submittedName>
        <fullName evidence="4">Making large colonies protein</fullName>
    </submittedName>
</protein>
<evidence type="ECO:0000256" key="1">
    <source>
        <dbReference type="ARBA" id="ARBA00002486"/>
    </source>
</evidence>
<dbReference type="Pfam" id="PF00480">
    <property type="entry name" value="ROK"/>
    <property type="match status" value="1"/>
</dbReference>
<dbReference type="InterPro" id="IPR036388">
    <property type="entry name" value="WH-like_DNA-bd_sf"/>
</dbReference>
<dbReference type="RefSeq" id="WP_055057900.1">
    <property type="nucleotide sequence ID" value="NZ_CYZP01000011.1"/>
</dbReference>
<dbReference type="InterPro" id="IPR043129">
    <property type="entry name" value="ATPase_NBD"/>
</dbReference>
<keyword evidence="3" id="KW-0119">Carbohydrate metabolism</keyword>
<dbReference type="Gene3D" id="3.30.420.40">
    <property type="match status" value="2"/>
</dbReference>
<name>A0A174B9B8_9FIRM</name>